<proteinExistence type="predicted"/>
<dbReference type="InterPro" id="IPR019223">
    <property type="entry name" value="DUF2147"/>
</dbReference>
<comment type="caution">
    <text evidence="2">The sequence shown here is derived from an EMBL/GenBank/DDBJ whole genome shotgun (WGS) entry which is preliminary data.</text>
</comment>
<gene>
    <name evidence="2" type="ORF">JM93_04075</name>
</gene>
<evidence type="ECO:0000313" key="3">
    <source>
        <dbReference type="Proteomes" id="UP000320593"/>
    </source>
</evidence>
<dbReference type="Pfam" id="PF09917">
    <property type="entry name" value="DUF2147"/>
    <property type="match status" value="1"/>
</dbReference>
<feature type="domain" description="DUF2147" evidence="1">
    <location>
        <begin position="57"/>
        <end position="170"/>
    </location>
</feature>
<accession>A0A562SFN2</accession>
<organism evidence="2 3">
    <name type="scientific">Roseibium hamelinense</name>
    <dbReference type="NCBI Taxonomy" id="150831"/>
    <lineage>
        <taxon>Bacteria</taxon>
        <taxon>Pseudomonadati</taxon>
        <taxon>Pseudomonadota</taxon>
        <taxon>Alphaproteobacteria</taxon>
        <taxon>Hyphomicrobiales</taxon>
        <taxon>Stappiaceae</taxon>
        <taxon>Roseibium</taxon>
    </lineage>
</organism>
<protein>
    <submittedName>
        <fullName evidence="2">Uncharacterized protein (DUF2147 family)</fullName>
    </submittedName>
</protein>
<dbReference type="PANTHER" id="PTHR36919:SF2">
    <property type="entry name" value="BLL6627 PROTEIN"/>
    <property type="match status" value="1"/>
</dbReference>
<sequence length="173" mass="18891">MQRLLRGLSAMDLHNVKHRRNRHTGGRPLSASGMLVAGFLLALLLTAPAQSASDIAGRWRTQDGATVEISDCGGAPCGKIISFPPPPGETQQTAMDIRNRDASKRGRKILGLTILWRLAPEGTGWKGRVYDPRRGFSANATVTRPDANQLSIRGCVRAIFNVCETETWRRTGD</sequence>
<dbReference type="AlphaFoldDB" id="A0A562SFN2"/>
<name>A0A562SFN2_9HYPH</name>
<keyword evidence="3" id="KW-1185">Reference proteome</keyword>
<dbReference type="PANTHER" id="PTHR36919">
    <property type="entry name" value="BLR1215 PROTEIN"/>
    <property type="match status" value="1"/>
</dbReference>
<dbReference type="Proteomes" id="UP000320593">
    <property type="component" value="Unassembled WGS sequence"/>
</dbReference>
<evidence type="ECO:0000259" key="1">
    <source>
        <dbReference type="Pfam" id="PF09917"/>
    </source>
</evidence>
<dbReference type="Gene3D" id="2.40.128.520">
    <property type="match status" value="1"/>
</dbReference>
<evidence type="ECO:0000313" key="2">
    <source>
        <dbReference type="EMBL" id="TWI79963.1"/>
    </source>
</evidence>
<dbReference type="EMBL" id="VLLF01000012">
    <property type="protein sequence ID" value="TWI79963.1"/>
    <property type="molecule type" value="Genomic_DNA"/>
</dbReference>
<dbReference type="RefSeq" id="WP_208995358.1">
    <property type="nucleotide sequence ID" value="NZ_SMLY01000079.1"/>
</dbReference>
<reference evidence="2 3" key="1">
    <citation type="submission" date="2019-07" db="EMBL/GenBank/DDBJ databases">
        <title>Genomic Encyclopedia of Archaeal and Bacterial Type Strains, Phase II (KMG-II): from individual species to whole genera.</title>
        <authorList>
            <person name="Goeker M."/>
        </authorList>
    </citation>
    <scope>NUCLEOTIDE SEQUENCE [LARGE SCALE GENOMIC DNA]</scope>
    <source>
        <strain evidence="2 3">ATCC BAA-252</strain>
    </source>
</reference>